<keyword evidence="3" id="KW-1185">Reference proteome</keyword>
<evidence type="ECO:0000313" key="3">
    <source>
        <dbReference type="Proteomes" id="UP000284375"/>
    </source>
</evidence>
<feature type="region of interest" description="Disordered" evidence="1">
    <location>
        <begin position="1"/>
        <end position="46"/>
    </location>
</feature>
<evidence type="ECO:0000313" key="2">
    <source>
        <dbReference type="EMBL" id="ROV92950.1"/>
    </source>
</evidence>
<accession>A0A423VPK5</accession>
<protein>
    <submittedName>
        <fullName evidence="2">Uncharacterized protein</fullName>
    </submittedName>
</protein>
<organism evidence="2 3">
    <name type="scientific">Cytospora chrysosperma</name>
    <name type="common">Cytospora canker fungus</name>
    <name type="synonym">Sphaeria chrysosperma</name>
    <dbReference type="NCBI Taxonomy" id="252740"/>
    <lineage>
        <taxon>Eukaryota</taxon>
        <taxon>Fungi</taxon>
        <taxon>Dikarya</taxon>
        <taxon>Ascomycota</taxon>
        <taxon>Pezizomycotina</taxon>
        <taxon>Sordariomycetes</taxon>
        <taxon>Sordariomycetidae</taxon>
        <taxon>Diaporthales</taxon>
        <taxon>Cytosporaceae</taxon>
        <taxon>Cytospora</taxon>
    </lineage>
</organism>
<evidence type="ECO:0000256" key="1">
    <source>
        <dbReference type="SAM" id="MobiDB-lite"/>
    </source>
</evidence>
<comment type="caution">
    <text evidence="2">The sequence shown here is derived from an EMBL/GenBank/DDBJ whole genome shotgun (WGS) entry which is preliminary data.</text>
</comment>
<name>A0A423VPK5_CYTCH</name>
<gene>
    <name evidence="2" type="ORF">VSDG_06382</name>
</gene>
<proteinExistence type="predicted"/>
<dbReference type="AlphaFoldDB" id="A0A423VPK5"/>
<reference evidence="2 3" key="1">
    <citation type="submission" date="2015-09" db="EMBL/GenBank/DDBJ databases">
        <title>Host preference determinants of Valsa canker pathogens revealed by comparative genomics.</title>
        <authorList>
            <person name="Yin Z."/>
            <person name="Huang L."/>
        </authorList>
    </citation>
    <scope>NUCLEOTIDE SEQUENCE [LARGE SCALE GENOMIC DNA]</scope>
    <source>
        <strain evidence="2 3">YSFL</strain>
    </source>
</reference>
<feature type="compositionally biased region" description="Basic residues" evidence="1">
    <location>
        <begin position="1"/>
        <end position="18"/>
    </location>
</feature>
<dbReference type="OrthoDB" id="5240435at2759"/>
<sequence>MARISHKNNSKTTRKHMQQHTETEHHIVRRSRRGDKAKSNHPAVGDYSVELTGSQKKWCGKFSLEISTKAQLGERLTIAAFDEVFSSEEMRTFNNKNGWTNDNEFYEEQLDFVLRLWGRQRGLGRLQLGVIRDFEGVVVNGYPVEKKTDLERVGEEGCRTLWVHNDNAMLLGRPCNHYSGVKVMRKANMIR</sequence>
<dbReference type="Proteomes" id="UP000284375">
    <property type="component" value="Unassembled WGS sequence"/>
</dbReference>
<dbReference type="EMBL" id="LJZO01000035">
    <property type="protein sequence ID" value="ROV92950.1"/>
    <property type="molecule type" value="Genomic_DNA"/>
</dbReference>